<dbReference type="InterPro" id="IPR001320">
    <property type="entry name" value="Iontro_rcpt_C"/>
</dbReference>
<keyword evidence="7" id="KW-0675">Receptor</keyword>
<keyword evidence="9" id="KW-1071">Ligand-gated ion channel</keyword>
<feature type="domain" description="Ionotropic glutamate receptor L-glutamate and glycine-binding" evidence="15">
    <location>
        <begin position="113"/>
        <end position="166"/>
    </location>
</feature>
<dbReference type="InterPro" id="IPR001638">
    <property type="entry name" value="Solute-binding_3/MltF_N"/>
</dbReference>
<evidence type="ECO:0000256" key="1">
    <source>
        <dbReference type="ARBA" id="ARBA00004141"/>
    </source>
</evidence>
<evidence type="ECO:0000256" key="4">
    <source>
        <dbReference type="ARBA" id="ARBA00022989"/>
    </source>
</evidence>
<name>A0A7S1TK83_9RHOD</name>
<feature type="domain" description="Ionotropic glutamate receptor C-terminal" evidence="14">
    <location>
        <begin position="105"/>
        <end position="453"/>
    </location>
</feature>
<keyword evidence="3 12" id="KW-0812">Transmembrane</keyword>
<dbReference type="InterPro" id="IPR015683">
    <property type="entry name" value="Ionotropic_Glu_rcpt"/>
</dbReference>
<keyword evidence="6 12" id="KW-0472">Membrane</keyword>
<sequence length="618" mass="67932">MGELRGRAPPGRSELRRLLVPAFGGGLAFKSALPSSVRALHPRAHTLSRIAEAKLATRVTRGEERQHWERRLRAMAAGSAVRLQSSHFAGRQSNESMLPPGTRYKILVGRAPPFVFIDPDTSLGIERYSGYSIDLVELIAKRLGFEYDIEGEAGVGSSAIIAAVQNGTNGYNMATSAFTITSSRLAVVRFTQPFFDLGLRIVHEPKPLEPSVFRIFIPFEGAVWGCIAGCFALIALCLAFFEASYNDSEFRSNSINNLFLSMYYTFQTVVQQVSMQAETTEGRLTLMGAMAFFFIIAATYTAELASFLTLSKVFQIITDVDHNGEINQIDLAEYVHVIAILAGSSIESWLLNEVMDPGQPRSYRVCYSSVECLTMVKNGSVAGTVLDGPFAEYLLASNSDFDGLELLGSPMNLQGYGVILREADPNLNLFDQAVLSLRESGALEELRQKWFPALLVSTNEDDQLQAVTLDEISGIFIILGLFLAAAWIYWIIRYLLIRSGRLIDHRNEPNLSKPPYGRVEDQTDMLRKLLADGSLPERTIRNRLLMKSALETSIRADSSRLESTASANARSTVLHGIGSDQHSVNSDDPNAPTGLGFSSQFASVPTKAMGTSNSCRMM</sequence>
<feature type="transmembrane region" description="Helical" evidence="12">
    <location>
        <begin position="221"/>
        <end position="241"/>
    </location>
</feature>
<dbReference type="Pfam" id="PF00497">
    <property type="entry name" value="SBP_bac_3"/>
    <property type="match status" value="1"/>
</dbReference>
<keyword evidence="8" id="KW-0325">Glycoprotein</keyword>
<evidence type="ECO:0000259" key="14">
    <source>
        <dbReference type="SMART" id="SM00079"/>
    </source>
</evidence>
<dbReference type="SMART" id="SM00062">
    <property type="entry name" value="PBPb"/>
    <property type="match status" value="1"/>
</dbReference>
<protein>
    <recommendedName>
        <fullName evidence="17">Ionotropic glutamate receptor C-terminal domain-containing protein</fullName>
    </recommendedName>
</protein>
<evidence type="ECO:0000256" key="2">
    <source>
        <dbReference type="ARBA" id="ARBA00022448"/>
    </source>
</evidence>
<evidence type="ECO:0000256" key="6">
    <source>
        <dbReference type="ARBA" id="ARBA00023136"/>
    </source>
</evidence>
<organism evidence="16">
    <name type="scientific">Erythrolobus australicus</name>
    <dbReference type="NCBI Taxonomy" id="1077150"/>
    <lineage>
        <taxon>Eukaryota</taxon>
        <taxon>Rhodophyta</taxon>
        <taxon>Bangiophyceae</taxon>
        <taxon>Porphyridiales</taxon>
        <taxon>Porphyridiaceae</taxon>
        <taxon>Erythrolobus</taxon>
    </lineage>
</organism>
<dbReference type="SUPFAM" id="SSF53850">
    <property type="entry name" value="Periplasmic binding protein-like II"/>
    <property type="match status" value="1"/>
</dbReference>
<evidence type="ECO:0000256" key="11">
    <source>
        <dbReference type="SAM" id="MobiDB-lite"/>
    </source>
</evidence>
<evidence type="ECO:0000259" key="15">
    <source>
        <dbReference type="SMART" id="SM00918"/>
    </source>
</evidence>
<dbReference type="Gene3D" id="1.10.287.70">
    <property type="match status" value="1"/>
</dbReference>
<proteinExistence type="predicted"/>
<evidence type="ECO:0000313" key="16">
    <source>
        <dbReference type="EMBL" id="CAD9239297.1"/>
    </source>
</evidence>
<accession>A0A7S1TK83</accession>
<keyword evidence="2" id="KW-0813">Transport</keyword>
<comment type="subcellular location">
    <subcellularLocation>
        <location evidence="1">Membrane</location>
        <topology evidence="1">Multi-pass membrane protein</topology>
    </subcellularLocation>
</comment>
<dbReference type="PANTHER" id="PTHR18966">
    <property type="entry name" value="IONOTROPIC GLUTAMATE RECEPTOR"/>
    <property type="match status" value="1"/>
</dbReference>
<dbReference type="EMBL" id="HBGI01001599">
    <property type="protein sequence ID" value="CAD9239297.1"/>
    <property type="molecule type" value="Transcribed_RNA"/>
</dbReference>
<dbReference type="Gene3D" id="3.40.190.10">
    <property type="entry name" value="Periplasmic binding protein-like II"/>
    <property type="match status" value="2"/>
</dbReference>
<evidence type="ECO:0000256" key="7">
    <source>
        <dbReference type="ARBA" id="ARBA00023170"/>
    </source>
</evidence>
<evidence type="ECO:0000256" key="8">
    <source>
        <dbReference type="ARBA" id="ARBA00023180"/>
    </source>
</evidence>
<dbReference type="InterPro" id="IPR018247">
    <property type="entry name" value="EF_Hand_1_Ca_BS"/>
</dbReference>
<evidence type="ECO:0000256" key="9">
    <source>
        <dbReference type="ARBA" id="ARBA00023286"/>
    </source>
</evidence>
<evidence type="ECO:0000256" key="12">
    <source>
        <dbReference type="SAM" id="Phobius"/>
    </source>
</evidence>
<dbReference type="AlphaFoldDB" id="A0A7S1TK83"/>
<dbReference type="GO" id="GO:0016020">
    <property type="term" value="C:membrane"/>
    <property type="evidence" value="ECO:0007669"/>
    <property type="project" value="UniProtKB-SubCell"/>
</dbReference>
<dbReference type="SMART" id="SM00918">
    <property type="entry name" value="Lig_chan-Glu_bd"/>
    <property type="match status" value="1"/>
</dbReference>
<keyword evidence="5" id="KW-0406">Ion transport</keyword>
<evidence type="ECO:0008006" key="17">
    <source>
        <dbReference type="Google" id="ProtNLM"/>
    </source>
</evidence>
<evidence type="ECO:0000256" key="3">
    <source>
        <dbReference type="ARBA" id="ARBA00022692"/>
    </source>
</evidence>
<feature type="domain" description="Solute-binding protein family 3/N-terminal" evidence="13">
    <location>
        <begin position="103"/>
        <end position="454"/>
    </location>
</feature>
<feature type="transmembrane region" description="Helical" evidence="12">
    <location>
        <begin position="472"/>
        <end position="492"/>
    </location>
</feature>
<evidence type="ECO:0000256" key="10">
    <source>
        <dbReference type="ARBA" id="ARBA00023303"/>
    </source>
</evidence>
<dbReference type="InterPro" id="IPR019594">
    <property type="entry name" value="Glu/Gly-bd"/>
</dbReference>
<feature type="transmembrane region" description="Helical" evidence="12">
    <location>
        <begin position="284"/>
        <end position="302"/>
    </location>
</feature>
<dbReference type="GO" id="GO:0015276">
    <property type="term" value="F:ligand-gated monoatomic ion channel activity"/>
    <property type="evidence" value="ECO:0007669"/>
    <property type="project" value="InterPro"/>
</dbReference>
<evidence type="ECO:0000259" key="13">
    <source>
        <dbReference type="SMART" id="SM00062"/>
    </source>
</evidence>
<dbReference type="PROSITE" id="PS00018">
    <property type="entry name" value="EF_HAND_1"/>
    <property type="match status" value="1"/>
</dbReference>
<reference evidence="16" key="1">
    <citation type="submission" date="2021-01" db="EMBL/GenBank/DDBJ databases">
        <authorList>
            <person name="Corre E."/>
            <person name="Pelletier E."/>
            <person name="Niang G."/>
            <person name="Scheremetjew M."/>
            <person name="Finn R."/>
            <person name="Kale V."/>
            <person name="Holt S."/>
            <person name="Cochrane G."/>
            <person name="Meng A."/>
            <person name="Brown T."/>
            <person name="Cohen L."/>
        </authorList>
    </citation>
    <scope>NUCLEOTIDE SEQUENCE</scope>
    <source>
        <strain evidence="16">CCMP3124</strain>
    </source>
</reference>
<dbReference type="SMART" id="SM00079">
    <property type="entry name" value="PBPe"/>
    <property type="match status" value="1"/>
</dbReference>
<gene>
    <name evidence="16" type="ORF">EAUS1353_LOCUS1033</name>
</gene>
<evidence type="ECO:0000256" key="5">
    <source>
        <dbReference type="ARBA" id="ARBA00023065"/>
    </source>
</evidence>
<keyword evidence="10" id="KW-0407">Ion channel</keyword>
<keyword evidence="4 12" id="KW-1133">Transmembrane helix</keyword>
<feature type="region of interest" description="Disordered" evidence="11">
    <location>
        <begin position="577"/>
        <end position="598"/>
    </location>
</feature>